<sequence length="50" mass="5792">QPGIAETVNMEHIKQHYYFSHHTINPSRIVPEGPELNFSAPHQRHLQFAS</sequence>
<accession>A0A383ATX1</accession>
<name>A0A383ATX1_9ZZZZ</name>
<dbReference type="Gene3D" id="1.20.1050.10">
    <property type="match status" value="1"/>
</dbReference>
<gene>
    <name evidence="1" type="ORF">METZ01_LOCUS463843</name>
</gene>
<evidence type="ECO:0000313" key="1">
    <source>
        <dbReference type="EMBL" id="SVE10989.1"/>
    </source>
</evidence>
<organism evidence="1">
    <name type="scientific">marine metagenome</name>
    <dbReference type="NCBI Taxonomy" id="408172"/>
    <lineage>
        <taxon>unclassified sequences</taxon>
        <taxon>metagenomes</taxon>
        <taxon>ecological metagenomes</taxon>
    </lineage>
</organism>
<dbReference type="InterPro" id="IPR036282">
    <property type="entry name" value="Glutathione-S-Trfase_C_sf"/>
</dbReference>
<proteinExistence type="predicted"/>
<feature type="non-terminal residue" evidence="1">
    <location>
        <position position="1"/>
    </location>
</feature>
<reference evidence="1" key="1">
    <citation type="submission" date="2018-05" db="EMBL/GenBank/DDBJ databases">
        <authorList>
            <person name="Lanie J.A."/>
            <person name="Ng W.-L."/>
            <person name="Kazmierczak K.M."/>
            <person name="Andrzejewski T.M."/>
            <person name="Davidsen T.M."/>
            <person name="Wayne K.J."/>
            <person name="Tettelin H."/>
            <person name="Glass J.I."/>
            <person name="Rusch D."/>
            <person name="Podicherti R."/>
            <person name="Tsui H.-C.T."/>
            <person name="Winkler M.E."/>
        </authorList>
    </citation>
    <scope>NUCLEOTIDE SEQUENCE</scope>
</reference>
<dbReference type="AlphaFoldDB" id="A0A383ATX1"/>
<dbReference type="SUPFAM" id="SSF47616">
    <property type="entry name" value="GST C-terminal domain-like"/>
    <property type="match status" value="1"/>
</dbReference>
<dbReference type="EMBL" id="UINC01194750">
    <property type="protein sequence ID" value="SVE10989.1"/>
    <property type="molecule type" value="Genomic_DNA"/>
</dbReference>
<protein>
    <submittedName>
        <fullName evidence="1">Uncharacterized protein</fullName>
    </submittedName>
</protein>